<protein>
    <recommendedName>
        <fullName evidence="1">4Fe-4S ferredoxin-type domain-containing protein</fullName>
    </recommendedName>
</protein>
<dbReference type="Pfam" id="PF12838">
    <property type="entry name" value="Fer4_7"/>
    <property type="match status" value="1"/>
</dbReference>
<dbReference type="Proteomes" id="UP000610960">
    <property type="component" value="Unassembled WGS sequence"/>
</dbReference>
<proteinExistence type="predicted"/>
<dbReference type="Gene3D" id="3.30.70.20">
    <property type="match status" value="1"/>
</dbReference>
<dbReference type="SUPFAM" id="SSF54862">
    <property type="entry name" value="4Fe-4S ferredoxins"/>
    <property type="match status" value="1"/>
</dbReference>
<organism evidence="2 3">
    <name type="scientific">Thermocladium modestius</name>
    <dbReference type="NCBI Taxonomy" id="62609"/>
    <lineage>
        <taxon>Archaea</taxon>
        <taxon>Thermoproteota</taxon>
        <taxon>Thermoprotei</taxon>
        <taxon>Thermoproteales</taxon>
        <taxon>Thermoproteaceae</taxon>
        <taxon>Thermocladium</taxon>
    </lineage>
</organism>
<keyword evidence="3" id="KW-1185">Reference proteome</keyword>
<gene>
    <name evidence="2" type="ORF">GCM10007981_09940</name>
</gene>
<evidence type="ECO:0000313" key="2">
    <source>
        <dbReference type="EMBL" id="GGP20720.1"/>
    </source>
</evidence>
<name>A0A830GV74_9CREN</name>
<dbReference type="AlphaFoldDB" id="A0A830GV74"/>
<feature type="domain" description="4Fe-4S ferredoxin-type" evidence="1">
    <location>
        <begin position="9"/>
        <end position="38"/>
    </location>
</feature>
<reference evidence="2" key="1">
    <citation type="journal article" date="2014" name="Int. J. Syst. Evol. Microbiol.">
        <title>Complete genome sequence of Corynebacterium casei LMG S-19264T (=DSM 44701T), isolated from a smear-ripened cheese.</title>
        <authorList>
            <consortium name="US DOE Joint Genome Institute (JGI-PGF)"/>
            <person name="Walter F."/>
            <person name="Albersmeier A."/>
            <person name="Kalinowski J."/>
            <person name="Ruckert C."/>
        </authorList>
    </citation>
    <scope>NUCLEOTIDE SEQUENCE</scope>
    <source>
        <strain evidence="2">JCM 10088</strain>
    </source>
</reference>
<dbReference type="InterPro" id="IPR017900">
    <property type="entry name" value="4Fe4S_Fe_S_CS"/>
</dbReference>
<dbReference type="GO" id="GO:0016491">
    <property type="term" value="F:oxidoreductase activity"/>
    <property type="evidence" value="ECO:0007669"/>
    <property type="project" value="UniProtKB-ARBA"/>
</dbReference>
<comment type="caution">
    <text evidence="2">The sequence shown here is derived from an EMBL/GenBank/DDBJ whole genome shotgun (WGS) entry which is preliminary data.</text>
</comment>
<evidence type="ECO:0000313" key="3">
    <source>
        <dbReference type="Proteomes" id="UP000610960"/>
    </source>
</evidence>
<dbReference type="PANTHER" id="PTHR43122:SF1">
    <property type="entry name" value="IRON-SULFUR-BINDING PROTEIN"/>
    <property type="match status" value="1"/>
</dbReference>
<dbReference type="InterPro" id="IPR017896">
    <property type="entry name" value="4Fe4S_Fe-S-bd"/>
</dbReference>
<reference evidence="2" key="2">
    <citation type="submission" date="2020-09" db="EMBL/GenBank/DDBJ databases">
        <authorList>
            <person name="Sun Q."/>
            <person name="Ohkuma M."/>
        </authorList>
    </citation>
    <scope>NUCLEOTIDE SEQUENCE</scope>
    <source>
        <strain evidence="2">JCM 10088</strain>
    </source>
</reference>
<accession>A0A830GV74</accession>
<dbReference type="OrthoDB" id="23833at2157"/>
<feature type="domain" description="4Fe-4S ferredoxin-type" evidence="1">
    <location>
        <begin position="46"/>
        <end position="75"/>
    </location>
</feature>
<dbReference type="PROSITE" id="PS00198">
    <property type="entry name" value="4FE4S_FER_1"/>
    <property type="match status" value="1"/>
</dbReference>
<dbReference type="PANTHER" id="PTHR43122">
    <property type="entry name" value="FERREDOXIN SUBUNIT OF PYRUVATE:FLAVODOXIN OXIDOREDUCTASE-RELATED"/>
    <property type="match status" value="1"/>
</dbReference>
<dbReference type="PROSITE" id="PS51379">
    <property type="entry name" value="4FE4S_FER_2"/>
    <property type="match status" value="2"/>
</dbReference>
<sequence length="94" mass="10330">MSKPSPKAFDIVTIGDRCKECEICVTVCPTKVLVISDVMNRNGYKVSFAANPDKCIGCRLCEWSCPDFAIFVKQGEGKSRGLIVWSSPEKAVAR</sequence>
<dbReference type="EMBL" id="BMNL01000002">
    <property type="protein sequence ID" value="GGP20720.1"/>
    <property type="molecule type" value="Genomic_DNA"/>
</dbReference>
<evidence type="ECO:0000259" key="1">
    <source>
        <dbReference type="PROSITE" id="PS51379"/>
    </source>
</evidence>
<dbReference type="RefSeq" id="WP_188596309.1">
    <property type="nucleotide sequence ID" value="NZ_BMNL01000002.1"/>
</dbReference>